<proteinExistence type="evidence at transcript level"/>
<accession>Q8GYP9</accession>
<organism evidence="2">
    <name type="scientific">Arabidopsis thaliana</name>
    <name type="common">Mouse-ear cress</name>
    <dbReference type="NCBI Taxonomy" id="3702"/>
    <lineage>
        <taxon>Eukaryota</taxon>
        <taxon>Viridiplantae</taxon>
        <taxon>Streptophyta</taxon>
        <taxon>Embryophyta</taxon>
        <taxon>Tracheophyta</taxon>
        <taxon>Spermatophyta</taxon>
        <taxon>Magnoliopsida</taxon>
        <taxon>eudicotyledons</taxon>
        <taxon>Gunneridae</taxon>
        <taxon>Pentapetalae</taxon>
        <taxon>rosids</taxon>
        <taxon>malvids</taxon>
        <taxon>Brassicales</taxon>
        <taxon>Brassicaceae</taxon>
        <taxon>Camelineae</taxon>
        <taxon>Arabidopsis</taxon>
    </lineage>
</organism>
<dbReference type="EMBL" id="AK117457">
    <property type="protein sequence ID" value="BAC42122.1"/>
    <property type="molecule type" value="mRNA"/>
</dbReference>
<evidence type="ECO:0000313" key="1">
    <source>
        <dbReference type="EMBL" id="AAO50571.1"/>
    </source>
</evidence>
<reference evidence="1" key="2">
    <citation type="submission" date="2003-03" db="EMBL/GenBank/DDBJ databases">
        <title>Arabidopsis Open Reading Frame (ORF) Clones.</title>
        <authorList>
            <person name="Yamada K."/>
            <person name="Chan M.M."/>
            <person name="Chang C.H."/>
            <person name="Dale J.M."/>
            <person name="Hsuan V.W."/>
            <person name="Lee J.M."/>
            <person name="Onodera C.S."/>
            <person name="Quach H.L."/>
            <person name="Tang C."/>
            <person name="Toriumi M."/>
            <person name="Wong C."/>
            <person name="Wu H.C."/>
            <person name="Yu G."/>
            <person name="Yuan S."/>
            <person name="Carninci P."/>
            <person name="Chen H."/>
            <person name="Cheuk R."/>
            <person name="Hayashizaki Y."/>
            <person name="Ishida J."/>
            <person name="Jones T."/>
            <person name="Kamiya A."/>
            <person name="Kawai J."/>
            <person name="Kim C.J."/>
            <person name="Narusaka M."/>
            <person name="Nguyen M."/>
            <person name="Palm C.J."/>
            <person name="Sakurai T."/>
            <person name="Satou M."/>
            <person name="Seki M."/>
            <person name="Shinn P."/>
            <person name="Southwick A."/>
            <person name="Tripp M.G."/>
            <person name="Wu T."/>
            <person name="Shinozaki K."/>
            <person name="Davis R.W."/>
            <person name="Ecker J.R."/>
            <person name="Theologis A."/>
        </authorList>
    </citation>
    <scope>NUCLEOTIDE SEQUENCE</scope>
</reference>
<protein>
    <submittedName>
        <fullName evidence="1">Uncharacterized protein At4g31877</fullName>
    </submittedName>
</protein>
<sequence>MFDAFASLACSLLYLSDSGSDSVPVTFSSSNCVPISHFLSHVFFISQRYEMLSWGFLLGEEVWIIYIDILVATPFKLVMQSQKEMNTAGLLRNLFVIFCGTD</sequence>
<name>Q8GYP9_ARATH</name>
<dbReference type="EMBL" id="BT005038">
    <property type="protein sequence ID" value="AAO50571.1"/>
    <property type="molecule type" value="mRNA"/>
</dbReference>
<reference evidence="2" key="1">
    <citation type="submission" date="2002-11" db="EMBL/GenBank/DDBJ databases">
        <title>Arabidopsis thaliana full-length cDNA.</title>
        <authorList>
            <person name="Seki M."/>
            <person name="Iida K."/>
            <person name="Satou M."/>
            <person name="Sakurai T."/>
            <person name="Akiyama K."/>
            <person name="Ishida J."/>
            <person name="Nakajima M."/>
            <person name="Enju A."/>
            <person name="Kamiya A."/>
            <person name="Narusaka M."/>
            <person name="Carninci P."/>
            <person name="Kawai J."/>
            <person name="Hayashizaki Y."/>
            <person name="Shinozaki K."/>
        </authorList>
    </citation>
    <scope>NUCLEOTIDE SEQUENCE</scope>
</reference>
<dbReference type="AlphaFoldDB" id="Q8GYP9"/>
<evidence type="ECO:0000313" key="2">
    <source>
        <dbReference type="EMBL" id="BAC42122.1"/>
    </source>
</evidence>